<sequence>MKAVVTSIKTSGFGNRSILYNIIDENGIPHCAESAYKFLPFEIVEAEEAGSAVEIRDGKSYGTADRKRYSEFVDRAVANIMALGPAQPSAFGKAELRRAVDSMRDSLAAAARKFCTALATGTPVMVRFHGDGDGASGAVAIYRAVEQVASSNGMGNAWKSCIFWRINKGIAYTSSDLHSDMLIFDAYDCTEKPLVMIIDFGTSEESKDAIVSAQGKVDLVWIDHHPIYDGFPADLIGNYVNPWAYGFDSNTTAGFLACEMAETISGIDAALLKGASLSSDHSAYADSSKEFVDAGIVIDAITLNETHGYERSNVTPKYIDSILNSRQRFEEVLHSASGQLDEAIGIAMKKLKRYAGTGGLEIFAFNYEHVAKLEFEYLKPGKFGTKLYDRIESEYGHNTLLALYYRNYIILRVSRLVSKEVGLLKIIGDLRELTDYVIDGGGHNEAASIRVLQGEARQVLNLLLGSLGYKPG</sequence>
<evidence type="ECO:0000313" key="2">
    <source>
        <dbReference type="EMBL" id="EET90477.1"/>
    </source>
</evidence>
<evidence type="ECO:0000313" key="3">
    <source>
        <dbReference type="Proteomes" id="UP000332487"/>
    </source>
</evidence>
<reference evidence="2 3" key="1">
    <citation type="journal article" date="2009" name="Genome Biol.">
        <title>Community-wide analysis of microbial genome sequence signatures.</title>
        <authorList>
            <person name="Dick G.J."/>
            <person name="Andersson A.F."/>
            <person name="Baker B.J."/>
            <person name="Simmons S.L."/>
            <person name="Thomas B.C."/>
            <person name="Yelton A.P."/>
            <person name="Banfield J.F."/>
        </authorList>
    </citation>
    <scope>NUCLEOTIDE SEQUENCE [LARGE SCALE GENOMIC DNA]</scope>
    <source>
        <strain evidence="2">ARMAN-2</strain>
    </source>
</reference>
<dbReference type="SUPFAM" id="SSF64182">
    <property type="entry name" value="DHH phosphoesterases"/>
    <property type="match status" value="1"/>
</dbReference>
<protein>
    <submittedName>
        <fullName evidence="2">Phosphoesterase RecJ domain protein</fullName>
    </submittedName>
</protein>
<reference evidence="2 3" key="2">
    <citation type="journal article" date="2010" name="Proc. Natl. Acad. Sci. U.S.A.">
        <title>Enigmatic, ultrasmall, uncultivated Archaea.</title>
        <authorList>
            <person name="Baker B.J."/>
            <person name="Comolli L.R."/>
            <person name="Dick G.J."/>
            <person name="Hauser L.J."/>
            <person name="Hyatt D."/>
            <person name="Dill B.D."/>
            <person name="Land M.L."/>
            <person name="Verberkmoes N.C."/>
            <person name="Hettich R.L."/>
            <person name="Banfield J.F."/>
        </authorList>
    </citation>
    <scope>NUCLEOTIDE SEQUENCE [LARGE SCALE GENOMIC DNA]</scope>
    <source>
        <strain evidence="2">ARMAN-2</strain>
    </source>
</reference>
<accession>C7DGE9</accession>
<name>C7DGE9_MICA2</name>
<dbReference type="Proteomes" id="UP000332487">
    <property type="component" value="Unassembled WGS sequence"/>
</dbReference>
<evidence type="ECO:0000259" key="1">
    <source>
        <dbReference type="Pfam" id="PF01368"/>
    </source>
</evidence>
<organism evidence="2 3">
    <name type="scientific">Candidatus Micrarchaeum acidiphilum ARMAN-2</name>
    <dbReference type="NCBI Taxonomy" id="425595"/>
    <lineage>
        <taxon>Archaea</taxon>
        <taxon>Candidatus Micrarchaeota</taxon>
        <taxon>Candidatus Micrarchaeia</taxon>
        <taxon>Candidatus Micrarchaeales</taxon>
        <taxon>Candidatus Micrarchaeaceae</taxon>
        <taxon>Candidatus Micrarchaeum</taxon>
    </lineage>
</organism>
<proteinExistence type="predicted"/>
<keyword evidence="3" id="KW-1185">Reference proteome</keyword>
<dbReference type="AlphaFoldDB" id="C7DGE9"/>
<gene>
    <name evidence="2" type="ORF">UNLARM2_0153</name>
</gene>
<dbReference type="InterPro" id="IPR001667">
    <property type="entry name" value="DDH_dom"/>
</dbReference>
<dbReference type="Gene3D" id="3.90.1640.30">
    <property type="match status" value="1"/>
</dbReference>
<dbReference type="EMBL" id="GG697237">
    <property type="protein sequence ID" value="EET90477.1"/>
    <property type="molecule type" value="Genomic_DNA"/>
</dbReference>
<dbReference type="Pfam" id="PF01368">
    <property type="entry name" value="DHH"/>
    <property type="match status" value="1"/>
</dbReference>
<dbReference type="InterPro" id="IPR038763">
    <property type="entry name" value="DHH_sf"/>
</dbReference>
<feature type="domain" description="DDH" evidence="1">
    <location>
        <begin position="125"/>
        <end position="251"/>
    </location>
</feature>